<feature type="compositionally biased region" description="Polar residues" evidence="1">
    <location>
        <begin position="313"/>
        <end position="329"/>
    </location>
</feature>
<feature type="compositionally biased region" description="Basic and acidic residues" evidence="1">
    <location>
        <begin position="122"/>
        <end position="142"/>
    </location>
</feature>
<accession>A0A5C5YW55</accession>
<gene>
    <name evidence="3" type="ORF">CA13_06980</name>
</gene>
<keyword evidence="2" id="KW-0812">Transmembrane</keyword>
<keyword evidence="4" id="KW-1185">Reference proteome</keyword>
<feature type="region of interest" description="Disordered" evidence="1">
    <location>
        <begin position="1"/>
        <end position="329"/>
    </location>
</feature>
<dbReference type="Proteomes" id="UP000315010">
    <property type="component" value="Unassembled WGS sequence"/>
</dbReference>
<keyword evidence="2" id="KW-0472">Membrane</keyword>
<feature type="compositionally biased region" description="Polar residues" evidence="1">
    <location>
        <begin position="195"/>
        <end position="226"/>
    </location>
</feature>
<evidence type="ECO:0000313" key="3">
    <source>
        <dbReference type="EMBL" id="TWT79299.1"/>
    </source>
</evidence>
<feature type="compositionally biased region" description="Acidic residues" evidence="1">
    <location>
        <begin position="160"/>
        <end position="169"/>
    </location>
</feature>
<keyword evidence="2" id="KW-1133">Transmembrane helix</keyword>
<feature type="compositionally biased region" description="Low complexity" evidence="1">
    <location>
        <begin position="1"/>
        <end position="27"/>
    </location>
</feature>
<feature type="compositionally biased region" description="Polar residues" evidence="1">
    <location>
        <begin position="170"/>
        <end position="185"/>
    </location>
</feature>
<feature type="compositionally biased region" description="Basic and acidic residues" evidence="1">
    <location>
        <begin position="289"/>
        <end position="312"/>
    </location>
</feature>
<sequence length="679" mass="75217">MLQEPVLQEPVLQEPELQEPELQQPEPQWEDEAYITDDREAMARHEPIDPELNSPESTSAASEFSDIASAHASDELWPTYDQFEQRAVEKNEHGDQPADQLSVGQEPAAELSLEESLIQEVESERATSDQEHQDETPEETKSVWKTSSLPYEPTAQLNDDALETFDDYPTDNQSAWQTPSQLISTERNESDSAEEQSQSNSFGAESQEICQENSDSEPSVEWQQTAELVDLDHITPVEEDDPTADNYRENADPVMSQTFNGFNLEPTPPTNWNQTPDEHDSEPSFTENQESHVHDESSSDRPIESVWEHDADANQSPDSDQELDTCQGTELGSLASQLINDIESSHESDIIHEDSELAANNLSPGDVQDNGSFSEMDTNAGLPSEADDVFEPTEQTYQLDAVDEAEQDHTRQWAFDDSEHEEENSISVNHDVPDAPIPFALDEASAEEPVSVTETAQPVETAALDVHSAGSHSDGEEDEDSIEAYMNRLLKRVQGDTTANSPMPKKTDDSEPSEASDVSEVSNSDSVTNMDESPEPMDPPAPIDLPEPMLPRSQAPERTSNMSAMRELANQSARTAISRSVRIQTRDTQLKAMMKLVYAGVSVFCAMLIVIFLVHWLKYPAAIAIIVLGGVFAREGQLLMKAAKDRLEQAESDLVSQQSSIDENADQPMAQEAATKEVE</sequence>
<dbReference type="EMBL" id="SJPJ01000001">
    <property type="protein sequence ID" value="TWT79299.1"/>
    <property type="molecule type" value="Genomic_DNA"/>
</dbReference>
<reference evidence="3 4" key="1">
    <citation type="submission" date="2019-02" db="EMBL/GenBank/DDBJ databases">
        <title>Deep-cultivation of Planctomycetes and their phenomic and genomic characterization uncovers novel biology.</title>
        <authorList>
            <person name="Wiegand S."/>
            <person name="Jogler M."/>
            <person name="Boedeker C."/>
            <person name="Pinto D."/>
            <person name="Vollmers J."/>
            <person name="Rivas-Marin E."/>
            <person name="Kohn T."/>
            <person name="Peeters S.H."/>
            <person name="Heuer A."/>
            <person name="Rast P."/>
            <person name="Oberbeckmann S."/>
            <person name="Bunk B."/>
            <person name="Jeske O."/>
            <person name="Meyerdierks A."/>
            <person name="Storesund J.E."/>
            <person name="Kallscheuer N."/>
            <person name="Luecker S."/>
            <person name="Lage O.M."/>
            <person name="Pohl T."/>
            <person name="Merkel B.J."/>
            <person name="Hornburger P."/>
            <person name="Mueller R.-W."/>
            <person name="Bruemmer F."/>
            <person name="Labrenz M."/>
            <person name="Spormann A.M."/>
            <person name="Op Den Camp H."/>
            <person name="Overmann J."/>
            <person name="Amann R."/>
            <person name="Jetten M.S.M."/>
            <person name="Mascher T."/>
            <person name="Medema M.H."/>
            <person name="Devos D.P."/>
            <person name="Kaster A.-K."/>
            <person name="Ovreas L."/>
            <person name="Rohde M."/>
            <person name="Galperin M.Y."/>
            <person name="Jogler C."/>
        </authorList>
    </citation>
    <scope>NUCLEOTIDE SEQUENCE [LARGE SCALE GENOMIC DNA]</scope>
    <source>
        <strain evidence="3 4">CA13</strain>
    </source>
</reference>
<feature type="compositionally biased region" description="Low complexity" evidence="1">
    <location>
        <begin position="513"/>
        <end position="527"/>
    </location>
</feature>
<feature type="compositionally biased region" description="Low complexity" evidence="1">
    <location>
        <begin position="110"/>
        <end position="120"/>
    </location>
</feature>
<proteinExistence type="predicted"/>
<evidence type="ECO:0000256" key="1">
    <source>
        <dbReference type="SAM" id="MobiDB-lite"/>
    </source>
</evidence>
<name>A0A5C5YW55_9BACT</name>
<organism evidence="3 4">
    <name type="scientific">Novipirellula herctigrandis</name>
    <dbReference type="NCBI Taxonomy" id="2527986"/>
    <lineage>
        <taxon>Bacteria</taxon>
        <taxon>Pseudomonadati</taxon>
        <taxon>Planctomycetota</taxon>
        <taxon>Planctomycetia</taxon>
        <taxon>Pirellulales</taxon>
        <taxon>Pirellulaceae</taxon>
        <taxon>Novipirellula</taxon>
    </lineage>
</organism>
<evidence type="ECO:0000313" key="4">
    <source>
        <dbReference type="Proteomes" id="UP000315010"/>
    </source>
</evidence>
<feature type="region of interest" description="Disordered" evidence="1">
    <location>
        <begin position="651"/>
        <end position="679"/>
    </location>
</feature>
<feature type="compositionally biased region" description="Basic and acidic residues" evidence="1">
    <location>
        <begin position="36"/>
        <end position="48"/>
    </location>
</feature>
<protein>
    <submittedName>
        <fullName evidence="3">Uncharacterized protein</fullName>
    </submittedName>
</protein>
<dbReference type="AlphaFoldDB" id="A0A5C5YW55"/>
<feature type="transmembrane region" description="Helical" evidence="2">
    <location>
        <begin position="596"/>
        <end position="616"/>
    </location>
</feature>
<feature type="compositionally biased region" description="Basic and acidic residues" evidence="1">
    <location>
        <begin position="83"/>
        <end position="96"/>
    </location>
</feature>
<evidence type="ECO:0000256" key="2">
    <source>
        <dbReference type="SAM" id="Phobius"/>
    </source>
</evidence>
<feature type="compositionally biased region" description="Pro residues" evidence="1">
    <location>
        <begin position="536"/>
        <end position="549"/>
    </location>
</feature>
<feature type="compositionally biased region" description="Polar residues" evidence="1">
    <location>
        <begin position="358"/>
        <end position="377"/>
    </location>
</feature>
<feature type="region of interest" description="Disordered" evidence="1">
    <location>
        <begin position="345"/>
        <end position="561"/>
    </location>
</feature>
<feature type="compositionally biased region" description="Basic and acidic residues" evidence="1">
    <location>
        <begin position="345"/>
        <end position="355"/>
    </location>
</feature>
<comment type="caution">
    <text evidence="3">The sequence shown here is derived from an EMBL/GenBank/DDBJ whole genome shotgun (WGS) entry which is preliminary data.</text>
</comment>